<organism evidence="3 4">
    <name type="scientific">Athelia psychrophila</name>
    <dbReference type="NCBI Taxonomy" id="1759441"/>
    <lineage>
        <taxon>Eukaryota</taxon>
        <taxon>Fungi</taxon>
        <taxon>Dikarya</taxon>
        <taxon>Basidiomycota</taxon>
        <taxon>Agaricomycotina</taxon>
        <taxon>Agaricomycetes</taxon>
        <taxon>Agaricomycetidae</taxon>
        <taxon>Atheliales</taxon>
        <taxon>Atheliaceae</taxon>
        <taxon>Athelia</taxon>
    </lineage>
</organism>
<keyword evidence="2" id="KW-0812">Transmembrane</keyword>
<feature type="transmembrane region" description="Helical" evidence="2">
    <location>
        <begin position="890"/>
        <end position="907"/>
    </location>
</feature>
<feature type="transmembrane region" description="Helical" evidence="2">
    <location>
        <begin position="76"/>
        <end position="100"/>
    </location>
</feature>
<feature type="transmembrane region" description="Helical" evidence="2">
    <location>
        <begin position="1215"/>
        <end position="1238"/>
    </location>
</feature>
<sequence length="1355" mass="147054">MEEHPMLLLSRPILDASSCDDEFNPHDLIDQSPEKYSSENSLNEQSVRTSGAGTTSKGRVFAAGILEQFQDCTIPFAVRLPALLVAFVTLFLSLSVMLWLSHRHYDPPKGFIQAKVPSGILVREPTSQGDSNTNETVAVGLIISSVATQFVALTAPFLLGTVAYRLGFDWCKASQELAYEKLPTQDQYGLIIDMFTVASIPTMWRTSSYLLQRTVCRTKAPLMLLRGFCILCILLALTQSIRLADVVLHSTTSSIILQAVNNLPTNGTGYGTATNQSAVTQRSSGIIQNEGVLTAANLSVINRVFTLDNQSNQPRMAYIARLSTDVPTDVSFIAPSLGVESSCVPITAACLSQSVLTHLGDYAAYNCSSAGYPDYQWQAGEVQEIMPTLSVLSKYVSNPNINGIISSINQNPFPALYINIIAGACTSQDLCSASLHGSYVFLACNISVYDTVLQYSQGAYTMLNSTLSTPEIASVVTQPMAVYGNHDSAMNVPLATTLAETIQYLIATDQALGNSVTEDLSRLLLSYSAGQLISIPAHAVANSGVITRYNTTSLAITLLLITLYSLLAFIVFGWACTAHIEPFSHLRLPSQKQSHVVSTQGLVYNAQLRLTRPSTLVPQALYGWSAEHLRHNIPPCPAGYVVDNEVELFEGLDGKHCDRLDIAWERTSKGTRDVKTRMCAVGHDLDEEGTPPSQAAAQYQTASAVIGVESSSSTFSGAEFLRTHSKTSAADIPEVSNSYRQYHIPVSGRFPALMVFLGSSVLATSMICWLSIRRYRALDSGMTSPLYPRITVKEPSRSSAIDPDGTVLVGLLISSITFVTLTAPLLLVAVACRVSTDWLKYSGRMNFTKLPTTRQYGHLLNLFSVGGLGMLLEIGGYLKDRNNRAQAPGMLLGALLASIVFLLTRIIELADLALHSTTTTGTLHSVNIMDPLESVYYGTIPIPFDPNPFNDTVAYGITGPEASRVEGMLTANNRSAVNSILTLDSDGPMAYITRIQDFIPAGVSFIAPSLGVSAQCAILPVYCPPDCPQNCPISDCTAPLVTSQVPFQSFVVLGDQWSGSDVKNPLQAFWQFNTGGVDHTAGLVNGSNIYNNNIMTACNVTVYDIFLHYTDGSYTLVNKTVASDATAAYATYPLASRYVVNQTEVLNELDQLCPIIPRLRNDFVKMNPSPANYSATFSPDVAHLLLAFSAGVLQSAPAAQVMTDGIVTRYPFIPLLIYFLFVYLYALLALGIFVWAAFPGRPFAGTTGFKKQVGRNILASDFGSAPGDENPGQAHELGIKARWHISQPSSLVAALFGGTRKEERKHNVDDDVWGEHMDEKRLAVGLHEQTEEDGSNQRLVYGVWEVQGFKEAKEH</sequence>
<feature type="compositionally biased region" description="Basic and acidic residues" evidence="1">
    <location>
        <begin position="28"/>
        <end position="37"/>
    </location>
</feature>
<feature type="transmembrane region" description="Helical" evidence="2">
    <location>
        <begin position="750"/>
        <end position="772"/>
    </location>
</feature>
<keyword evidence="2" id="KW-0472">Membrane</keyword>
<feature type="transmembrane region" description="Helical" evidence="2">
    <location>
        <begin position="554"/>
        <end position="577"/>
    </location>
</feature>
<gene>
    <name evidence="3" type="ORF">FIBSPDRAFT_1048999</name>
</gene>
<feature type="transmembrane region" description="Helical" evidence="2">
    <location>
        <begin position="856"/>
        <end position="878"/>
    </location>
</feature>
<dbReference type="Proteomes" id="UP000076532">
    <property type="component" value="Unassembled WGS sequence"/>
</dbReference>
<evidence type="ECO:0000256" key="2">
    <source>
        <dbReference type="SAM" id="Phobius"/>
    </source>
</evidence>
<evidence type="ECO:0000313" key="3">
    <source>
        <dbReference type="EMBL" id="KZP14035.1"/>
    </source>
</evidence>
<reference evidence="3 4" key="1">
    <citation type="journal article" date="2016" name="Mol. Biol. Evol.">
        <title>Comparative Genomics of Early-Diverging Mushroom-Forming Fungi Provides Insights into the Origins of Lignocellulose Decay Capabilities.</title>
        <authorList>
            <person name="Nagy L.G."/>
            <person name="Riley R."/>
            <person name="Tritt A."/>
            <person name="Adam C."/>
            <person name="Daum C."/>
            <person name="Floudas D."/>
            <person name="Sun H."/>
            <person name="Yadav J.S."/>
            <person name="Pangilinan J."/>
            <person name="Larsson K.H."/>
            <person name="Matsuura K."/>
            <person name="Barry K."/>
            <person name="Labutti K."/>
            <person name="Kuo R."/>
            <person name="Ohm R.A."/>
            <person name="Bhattacharya S.S."/>
            <person name="Shirouzu T."/>
            <person name="Yoshinaga Y."/>
            <person name="Martin F.M."/>
            <person name="Grigoriev I.V."/>
            <person name="Hibbett D.S."/>
        </authorList>
    </citation>
    <scope>NUCLEOTIDE SEQUENCE [LARGE SCALE GENOMIC DNA]</scope>
    <source>
        <strain evidence="3 4">CBS 109695</strain>
    </source>
</reference>
<dbReference type="STRING" id="436010.A0A166CV83"/>
<evidence type="ECO:0000256" key="1">
    <source>
        <dbReference type="SAM" id="MobiDB-lite"/>
    </source>
</evidence>
<accession>A0A166CV83</accession>
<evidence type="ECO:0000313" key="4">
    <source>
        <dbReference type="Proteomes" id="UP000076532"/>
    </source>
</evidence>
<feature type="compositionally biased region" description="Polar residues" evidence="1">
    <location>
        <begin position="38"/>
        <end position="53"/>
    </location>
</feature>
<dbReference type="EMBL" id="KV417623">
    <property type="protein sequence ID" value="KZP14035.1"/>
    <property type="molecule type" value="Genomic_DNA"/>
</dbReference>
<proteinExistence type="predicted"/>
<feature type="transmembrane region" description="Helical" evidence="2">
    <location>
        <begin position="223"/>
        <end position="241"/>
    </location>
</feature>
<keyword evidence="4" id="KW-1185">Reference proteome</keyword>
<feature type="region of interest" description="Disordered" evidence="1">
    <location>
        <begin position="28"/>
        <end position="53"/>
    </location>
</feature>
<protein>
    <submittedName>
        <fullName evidence="3">Uncharacterized protein</fullName>
    </submittedName>
</protein>
<dbReference type="OrthoDB" id="3357029at2759"/>
<name>A0A166CV83_9AGAM</name>
<feature type="transmembrane region" description="Helical" evidence="2">
    <location>
        <begin position="807"/>
        <end position="835"/>
    </location>
</feature>
<keyword evidence="2" id="KW-1133">Transmembrane helix</keyword>